<name>A0ABT7TSI6_9MICO</name>
<evidence type="ECO:0000313" key="2">
    <source>
        <dbReference type="Proteomes" id="UP001236404"/>
    </source>
</evidence>
<reference evidence="1 2" key="1">
    <citation type="submission" date="2023-06" db="EMBL/GenBank/DDBJ databases">
        <authorList>
            <person name="Feng G."/>
            <person name="Li J."/>
            <person name="Zhu H."/>
        </authorList>
    </citation>
    <scope>NUCLEOTIDE SEQUENCE [LARGE SCALE GENOMIC DNA]</scope>
    <source>
        <strain evidence="1 2">RHCKG28</strain>
    </source>
</reference>
<accession>A0ABT7TSI6</accession>
<dbReference type="Proteomes" id="UP001236404">
    <property type="component" value="Unassembled WGS sequence"/>
</dbReference>
<organism evidence="1 2">
    <name type="scientific">Curtobacterium caseinilyticum</name>
    <dbReference type="NCBI Taxonomy" id="3055137"/>
    <lineage>
        <taxon>Bacteria</taxon>
        <taxon>Bacillati</taxon>
        <taxon>Actinomycetota</taxon>
        <taxon>Actinomycetes</taxon>
        <taxon>Micrococcales</taxon>
        <taxon>Microbacteriaceae</taxon>
        <taxon>Curtobacterium</taxon>
    </lineage>
</organism>
<proteinExistence type="predicted"/>
<dbReference type="EMBL" id="JAUCMN010000005">
    <property type="protein sequence ID" value="MDM7891842.1"/>
    <property type="molecule type" value="Genomic_DNA"/>
</dbReference>
<comment type="caution">
    <text evidence="1">The sequence shown here is derived from an EMBL/GenBank/DDBJ whole genome shotgun (WGS) entry which is preliminary data.</text>
</comment>
<dbReference type="RefSeq" id="WP_289473588.1">
    <property type="nucleotide sequence ID" value="NZ_JAUCMN010000005.1"/>
</dbReference>
<sequence>MQDFDPVEFRATAAIERSRWLRRPVRRVRFDARWNDGHVEHDVDLVELMYRRAPADHQVTRQAMLEHCPEVGTGRWVLWPYGSVLPGAASPA</sequence>
<gene>
    <name evidence="1" type="ORF">QUG93_09105</name>
</gene>
<evidence type="ECO:0000313" key="1">
    <source>
        <dbReference type="EMBL" id="MDM7891842.1"/>
    </source>
</evidence>
<protein>
    <submittedName>
        <fullName evidence="1">Uncharacterized protein</fullName>
    </submittedName>
</protein>
<keyword evidence="2" id="KW-1185">Reference proteome</keyword>